<protein>
    <submittedName>
        <fullName evidence="2">Uncharacterized protein</fullName>
    </submittedName>
</protein>
<dbReference type="EMBL" id="DWWJ01000035">
    <property type="protein sequence ID" value="HJC40303.1"/>
    <property type="molecule type" value="Genomic_DNA"/>
</dbReference>
<dbReference type="Pfam" id="PF20069">
    <property type="entry name" value="DUF6465"/>
    <property type="match status" value="1"/>
</dbReference>
<dbReference type="AlphaFoldDB" id="A0A9D2SYC2"/>
<dbReference type="InterPro" id="IPR046313">
    <property type="entry name" value="DUF6465"/>
</dbReference>
<accession>A0A9D2SYC2</accession>
<proteinExistence type="predicted"/>
<organism evidence="2 3">
    <name type="scientific">Candidatus Intestinimonas pullistercoris</name>
    <dbReference type="NCBI Taxonomy" id="2838623"/>
    <lineage>
        <taxon>Bacteria</taxon>
        <taxon>Bacillati</taxon>
        <taxon>Bacillota</taxon>
        <taxon>Clostridia</taxon>
        <taxon>Eubacteriales</taxon>
        <taxon>Intestinimonas</taxon>
    </lineage>
</organism>
<feature type="region of interest" description="Disordered" evidence="1">
    <location>
        <begin position="1"/>
        <end position="41"/>
    </location>
</feature>
<comment type="caution">
    <text evidence="2">The sequence shown here is derived from an EMBL/GenBank/DDBJ whole genome shotgun (WGS) entry which is preliminary data.</text>
</comment>
<evidence type="ECO:0000313" key="2">
    <source>
        <dbReference type="EMBL" id="HJC40303.1"/>
    </source>
</evidence>
<evidence type="ECO:0000313" key="3">
    <source>
        <dbReference type="Proteomes" id="UP000823882"/>
    </source>
</evidence>
<reference evidence="2" key="1">
    <citation type="journal article" date="2021" name="PeerJ">
        <title>Extensive microbial diversity within the chicken gut microbiome revealed by metagenomics and culture.</title>
        <authorList>
            <person name="Gilroy R."/>
            <person name="Ravi A."/>
            <person name="Getino M."/>
            <person name="Pursley I."/>
            <person name="Horton D.L."/>
            <person name="Alikhan N.F."/>
            <person name="Baker D."/>
            <person name="Gharbi K."/>
            <person name="Hall N."/>
            <person name="Watson M."/>
            <person name="Adriaenssens E.M."/>
            <person name="Foster-Nyarko E."/>
            <person name="Jarju S."/>
            <person name="Secka A."/>
            <person name="Antonio M."/>
            <person name="Oren A."/>
            <person name="Chaudhuri R.R."/>
            <person name="La Ragione R."/>
            <person name="Hildebrand F."/>
            <person name="Pallen M.J."/>
        </authorList>
    </citation>
    <scope>NUCLEOTIDE SEQUENCE</scope>
    <source>
        <strain evidence="2">CHK186-1790</strain>
    </source>
</reference>
<gene>
    <name evidence="2" type="ORF">H9701_01950</name>
</gene>
<dbReference type="Proteomes" id="UP000823882">
    <property type="component" value="Unassembled WGS sequence"/>
</dbReference>
<name>A0A9D2SYC2_9FIRM</name>
<sequence length="104" mass="11232">MANTRKKAEPLATEAKPARKAPAKAASTAAAEEKAPVKRTRKTAPKVTLYVQYQGRQISQEEAVEAVKAAWTGEPIKTLDLYVKPEDGAVYYVVNGGESGKLPF</sequence>
<evidence type="ECO:0000256" key="1">
    <source>
        <dbReference type="SAM" id="MobiDB-lite"/>
    </source>
</evidence>
<reference evidence="2" key="2">
    <citation type="submission" date="2021-04" db="EMBL/GenBank/DDBJ databases">
        <authorList>
            <person name="Gilroy R."/>
        </authorList>
    </citation>
    <scope>NUCLEOTIDE SEQUENCE</scope>
    <source>
        <strain evidence="2">CHK186-1790</strain>
    </source>
</reference>